<dbReference type="InParanoid" id="A0A1Y2B885"/>
<dbReference type="GO" id="GO:0000981">
    <property type="term" value="F:DNA-binding transcription factor activity, RNA polymerase II-specific"/>
    <property type="evidence" value="ECO:0007669"/>
    <property type="project" value="InterPro"/>
</dbReference>
<accession>A0A1Y2B885</accession>
<feature type="region of interest" description="Disordered" evidence="1">
    <location>
        <begin position="1"/>
        <end position="28"/>
    </location>
</feature>
<dbReference type="SUPFAM" id="SSF57701">
    <property type="entry name" value="Zn2/Cys6 DNA-binding domain"/>
    <property type="match status" value="1"/>
</dbReference>
<reference evidence="3 4" key="1">
    <citation type="submission" date="2016-07" db="EMBL/GenBank/DDBJ databases">
        <title>Pervasive Adenine N6-methylation of Active Genes in Fungi.</title>
        <authorList>
            <consortium name="DOE Joint Genome Institute"/>
            <person name="Mondo S.J."/>
            <person name="Dannebaum R.O."/>
            <person name="Kuo R.C."/>
            <person name="Labutti K."/>
            <person name="Haridas S."/>
            <person name="Kuo A."/>
            <person name="Salamov A."/>
            <person name="Ahrendt S.R."/>
            <person name="Lipzen A."/>
            <person name="Sullivan W."/>
            <person name="Andreopoulos W.B."/>
            <person name="Clum A."/>
            <person name="Lindquist E."/>
            <person name="Daum C."/>
            <person name="Ramamoorthy G.K."/>
            <person name="Gryganskyi A."/>
            <person name="Culley D."/>
            <person name="Magnuson J.K."/>
            <person name="James T.Y."/>
            <person name="O'Malley M.A."/>
            <person name="Stajich J.E."/>
            <person name="Spatafora J.W."/>
            <person name="Visel A."/>
            <person name="Grigoriev I.V."/>
        </authorList>
    </citation>
    <scope>NUCLEOTIDE SEQUENCE [LARGE SCALE GENOMIC DNA]</scope>
    <source>
        <strain evidence="3 4">68-887.2</strain>
    </source>
</reference>
<dbReference type="PROSITE" id="PS00463">
    <property type="entry name" value="ZN2_CY6_FUNGAL_1"/>
    <property type="match status" value="1"/>
</dbReference>
<evidence type="ECO:0000256" key="1">
    <source>
        <dbReference type="SAM" id="MobiDB-lite"/>
    </source>
</evidence>
<keyword evidence="4" id="KW-1185">Reference proteome</keyword>
<dbReference type="CDD" id="cd00067">
    <property type="entry name" value="GAL4"/>
    <property type="match status" value="1"/>
</dbReference>
<organism evidence="3 4">
    <name type="scientific">Naematelia encephala</name>
    <dbReference type="NCBI Taxonomy" id="71784"/>
    <lineage>
        <taxon>Eukaryota</taxon>
        <taxon>Fungi</taxon>
        <taxon>Dikarya</taxon>
        <taxon>Basidiomycota</taxon>
        <taxon>Agaricomycotina</taxon>
        <taxon>Tremellomycetes</taxon>
        <taxon>Tremellales</taxon>
        <taxon>Naemateliaceae</taxon>
        <taxon>Naematelia</taxon>
    </lineage>
</organism>
<evidence type="ECO:0000313" key="4">
    <source>
        <dbReference type="Proteomes" id="UP000193986"/>
    </source>
</evidence>
<gene>
    <name evidence="3" type="ORF">BCR39DRAFT_104326</name>
</gene>
<name>A0A1Y2B885_9TREE</name>
<dbReference type="PROSITE" id="PS50048">
    <property type="entry name" value="ZN2_CY6_FUNGAL_2"/>
    <property type="match status" value="1"/>
</dbReference>
<sequence>MLPYDSLISDKAGSPSSSAPSSNRNPRACENCRTRRIRCCGGQPCSACINVGLTERCEMRAKARPKRLPRIATEASSSGAMAGWRFDHFVASVQRDIERWAEHRGPIISAALPDVFPLRHILSAARLANRHSPTPTVVHSYLQECLDLLPYVDYVDRTTLVDLFSRYQGDPWALAPPQKALVFAASCLGSFKQSINAERDHAEWYKRSIVELDGWSQASTESLIALHFLHMYTVQAGGILETRDVLKRMAVQVRGLSIHHWPSDERDAKLLFATIYKDRLVKTD</sequence>
<protein>
    <recommendedName>
        <fullName evidence="2">Zn(2)-C6 fungal-type domain-containing protein</fullName>
    </recommendedName>
</protein>
<dbReference type="SMART" id="SM00066">
    <property type="entry name" value="GAL4"/>
    <property type="match status" value="1"/>
</dbReference>
<evidence type="ECO:0000313" key="3">
    <source>
        <dbReference type="EMBL" id="ORY31058.1"/>
    </source>
</evidence>
<dbReference type="GO" id="GO:0008270">
    <property type="term" value="F:zinc ion binding"/>
    <property type="evidence" value="ECO:0007669"/>
    <property type="project" value="InterPro"/>
</dbReference>
<dbReference type="Proteomes" id="UP000193986">
    <property type="component" value="Unassembled WGS sequence"/>
</dbReference>
<dbReference type="STRING" id="71784.A0A1Y2B885"/>
<proteinExistence type="predicted"/>
<feature type="domain" description="Zn(2)-C6 fungal-type" evidence="2">
    <location>
        <begin position="28"/>
        <end position="59"/>
    </location>
</feature>
<dbReference type="InterPro" id="IPR036864">
    <property type="entry name" value="Zn2-C6_fun-type_DNA-bd_sf"/>
</dbReference>
<dbReference type="EMBL" id="MCFC01000017">
    <property type="protein sequence ID" value="ORY31058.1"/>
    <property type="molecule type" value="Genomic_DNA"/>
</dbReference>
<dbReference type="InterPro" id="IPR001138">
    <property type="entry name" value="Zn2Cys6_DnaBD"/>
</dbReference>
<dbReference type="OrthoDB" id="39175at2759"/>
<evidence type="ECO:0000259" key="2">
    <source>
        <dbReference type="PROSITE" id="PS50048"/>
    </source>
</evidence>
<dbReference type="Gene3D" id="4.10.240.10">
    <property type="entry name" value="Zn(2)-C6 fungal-type DNA-binding domain"/>
    <property type="match status" value="1"/>
</dbReference>
<dbReference type="Pfam" id="PF00172">
    <property type="entry name" value="Zn_clus"/>
    <property type="match status" value="1"/>
</dbReference>
<dbReference type="AlphaFoldDB" id="A0A1Y2B885"/>
<comment type="caution">
    <text evidence="3">The sequence shown here is derived from an EMBL/GenBank/DDBJ whole genome shotgun (WGS) entry which is preliminary data.</text>
</comment>
<feature type="compositionally biased region" description="Low complexity" evidence="1">
    <location>
        <begin position="14"/>
        <end position="28"/>
    </location>
</feature>